<accession>A0A9P0PKH3</accession>
<evidence type="ECO:0000313" key="2">
    <source>
        <dbReference type="Proteomes" id="UP001152888"/>
    </source>
</evidence>
<protein>
    <recommendedName>
        <fullName evidence="3">PiggyBac transposable element-derived protein 4 C-terminal zinc-ribbon domain-containing protein</fullName>
    </recommendedName>
</protein>
<name>A0A9P0PKH3_ACAOB</name>
<dbReference type="Proteomes" id="UP001152888">
    <property type="component" value="Unassembled WGS sequence"/>
</dbReference>
<comment type="caution">
    <text evidence="1">The sequence shown here is derived from an EMBL/GenBank/DDBJ whole genome shotgun (WGS) entry which is preliminary data.</text>
</comment>
<reference evidence="1" key="1">
    <citation type="submission" date="2022-03" db="EMBL/GenBank/DDBJ databases">
        <authorList>
            <person name="Sayadi A."/>
        </authorList>
    </citation>
    <scope>NUCLEOTIDE SEQUENCE</scope>
</reference>
<dbReference type="AlphaFoldDB" id="A0A9P0PKH3"/>
<gene>
    <name evidence="1" type="ORF">ACAOBT_LOCUS17941</name>
</gene>
<organism evidence="1 2">
    <name type="scientific">Acanthoscelides obtectus</name>
    <name type="common">Bean weevil</name>
    <name type="synonym">Bruchus obtectus</name>
    <dbReference type="NCBI Taxonomy" id="200917"/>
    <lineage>
        <taxon>Eukaryota</taxon>
        <taxon>Metazoa</taxon>
        <taxon>Ecdysozoa</taxon>
        <taxon>Arthropoda</taxon>
        <taxon>Hexapoda</taxon>
        <taxon>Insecta</taxon>
        <taxon>Pterygota</taxon>
        <taxon>Neoptera</taxon>
        <taxon>Endopterygota</taxon>
        <taxon>Coleoptera</taxon>
        <taxon>Polyphaga</taxon>
        <taxon>Cucujiformia</taxon>
        <taxon>Chrysomeloidea</taxon>
        <taxon>Chrysomelidae</taxon>
        <taxon>Bruchinae</taxon>
        <taxon>Bruchini</taxon>
        <taxon>Acanthoscelides</taxon>
    </lineage>
</organism>
<dbReference type="OrthoDB" id="6784770at2759"/>
<evidence type="ECO:0008006" key="3">
    <source>
        <dbReference type="Google" id="ProtNLM"/>
    </source>
</evidence>
<evidence type="ECO:0000313" key="1">
    <source>
        <dbReference type="EMBL" id="CAH1987595.1"/>
    </source>
</evidence>
<sequence length="87" mass="9918">MDNIPRNIKKRAIALLNIEETTLATDKATTKKQKLGKGRCYLCPRSADRKTPITCVKCVEWICKIHQNFVCSNCLDSREIETNCDSE</sequence>
<keyword evidence="2" id="KW-1185">Reference proteome</keyword>
<dbReference type="EMBL" id="CAKOFQ010007021">
    <property type="protein sequence ID" value="CAH1987595.1"/>
    <property type="molecule type" value="Genomic_DNA"/>
</dbReference>
<proteinExistence type="predicted"/>